<proteinExistence type="predicted"/>
<dbReference type="InterPro" id="IPR008160">
    <property type="entry name" value="Collagen"/>
</dbReference>
<dbReference type="AlphaFoldDB" id="A0ABD7CI33"/>
<dbReference type="Pfam" id="PF01391">
    <property type="entry name" value="Collagen"/>
    <property type="match status" value="2"/>
</dbReference>
<dbReference type="PANTHER" id="PTHR24637">
    <property type="entry name" value="COLLAGEN"/>
    <property type="match status" value="1"/>
</dbReference>
<evidence type="ECO:0008006" key="4">
    <source>
        <dbReference type="Google" id="ProtNLM"/>
    </source>
</evidence>
<evidence type="ECO:0000256" key="1">
    <source>
        <dbReference type="SAM" id="MobiDB-lite"/>
    </source>
</evidence>
<dbReference type="RefSeq" id="WP_203385268.1">
    <property type="nucleotide sequence ID" value="NZ_CP069280.1"/>
</dbReference>
<sequence>MIYLSNRCKICIPCCGRCTCPRGVTGPTGPRGITGPTGPRGITGPTGPRGITGPTGPRGITGPTGLRGITGPTGLRGVTGPTGLRGITGPTGLRGITGPTGPRGITGPTGPIGITGPTGPIGITGPTGPIGITGPTGPIGITGPTGASAIIPFASGGPVALVTVLGGLANTGALLGFGSSFPGVTVSAGTITLSPTVSDFAFVAPRAGTITSLAGFFSATIGVTLLSPVQIRLTIYTAPAASNTFTPVGTPLLLTPALGVIAIGTTASGITAENITVAAGDKILLVADSDTLGVSLASTVTGFVSAGIAIS</sequence>
<feature type="region of interest" description="Disordered" evidence="1">
    <location>
        <begin position="27"/>
        <end position="111"/>
    </location>
</feature>
<dbReference type="NCBIfam" id="TIGR03721">
    <property type="entry name" value="exospore_TM"/>
    <property type="match status" value="1"/>
</dbReference>
<accession>A0ABD7CI33</accession>
<dbReference type="InterPro" id="IPR021210">
    <property type="entry name" value="Exosporium_BclB"/>
</dbReference>
<dbReference type="Proteomes" id="UP000663464">
    <property type="component" value="Chromosome"/>
</dbReference>
<dbReference type="EMBL" id="CP069280">
    <property type="protein sequence ID" value="QRI53073.1"/>
    <property type="molecule type" value="Genomic_DNA"/>
</dbReference>
<dbReference type="PANTHER" id="PTHR24637:SF422">
    <property type="entry name" value="COLLAGEN IV NC1 DOMAIN-CONTAINING PROTEIN"/>
    <property type="match status" value="1"/>
</dbReference>
<reference evidence="2 3" key="1">
    <citation type="journal article" date="2014" name="J. Infect. Dis.">
        <title>Molecular characterization of a novel botulinum neurotoxin type H gene.</title>
        <authorList>
            <person name="Dover N."/>
            <person name="Barash J.R."/>
            <person name="Hill K.K."/>
            <person name="Xie G."/>
            <person name="Arnon S.S."/>
        </authorList>
    </citation>
    <scope>NUCLEOTIDE SEQUENCE [LARGE SCALE GENOMIC DNA]</scope>
    <source>
        <strain evidence="2 3">IBCA10-7060</strain>
    </source>
</reference>
<gene>
    <name evidence="2" type="ORF">JQS73_16860</name>
</gene>
<evidence type="ECO:0000313" key="3">
    <source>
        <dbReference type="Proteomes" id="UP000663464"/>
    </source>
</evidence>
<evidence type="ECO:0000313" key="2">
    <source>
        <dbReference type="EMBL" id="QRI53073.1"/>
    </source>
</evidence>
<name>A0ABD7CI33_CLOBO</name>
<protein>
    <recommendedName>
        <fullName evidence="4">Collagen-like protein</fullName>
    </recommendedName>
</protein>
<organism evidence="2 3">
    <name type="scientific">Clostridium botulinum</name>
    <dbReference type="NCBI Taxonomy" id="1491"/>
    <lineage>
        <taxon>Bacteria</taxon>
        <taxon>Bacillati</taxon>
        <taxon>Bacillota</taxon>
        <taxon>Clostridia</taxon>
        <taxon>Eubacteriales</taxon>
        <taxon>Clostridiaceae</taxon>
        <taxon>Clostridium</taxon>
    </lineage>
</organism>